<dbReference type="Gene3D" id="3.40.50.300">
    <property type="entry name" value="P-loop containing nucleotide triphosphate hydrolases"/>
    <property type="match status" value="1"/>
</dbReference>
<dbReference type="SMART" id="SM00382">
    <property type="entry name" value="AAA"/>
    <property type="match status" value="1"/>
</dbReference>
<comment type="caution">
    <text evidence="9">The sequence shown here is derived from an EMBL/GenBank/DDBJ whole genome shotgun (WGS) entry which is preliminary data.</text>
</comment>
<gene>
    <name evidence="9" type="ORF">HHU08_19945</name>
</gene>
<reference evidence="9 10" key="1">
    <citation type="submission" date="2020-04" db="EMBL/GenBank/DDBJ databases">
        <title>Bacillus sp. UniB3 isolated from commercial digestive syrup.</title>
        <authorList>
            <person name="Thorat V."/>
            <person name="Kirdat K."/>
            <person name="Tiwarekar B."/>
            <person name="Yadav A."/>
        </authorList>
    </citation>
    <scope>NUCLEOTIDE SEQUENCE [LARGE SCALE GENOMIC DNA]</scope>
    <source>
        <strain evidence="9 10">UniB3</strain>
    </source>
</reference>
<dbReference type="Pfam" id="PF00005">
    <property type="entry name" value="ABC_tran"/>
    <property type="match status" value="1"/>
</dbReference>
<dbReference type="AlphaFoldDB" id="A0A7Y0KB55"/>
<keyword evidence="3" id="KW-0813">Transport</keyword>
<keyword evidence="6 9" id="KW-0067">ATP-binding</keyword>
<dbReference type="SUPFAM" id="SSF52540">
    <property type="entry name" value="P-loop containing nucleoside triphosphate hydrolases"/>
    <property type="match status" value="1"/>
</dbReference>
<dbReference type="Pfam" id="PF08352">
    <property type="entry name" value="oligo_HPY"/>
    <property type="match status" value="1"/>
</dbReference>
<evidence type="ECO:0000256" key="4">
    <source>
        <dbReference type="ARBA" id="ARBA00022475"/>
    </source>
</evidence>
<evidence type="ECO:0000313" key="9">
    <source>
        <dbReference type="EMBL" id="NMO79229.1"/>
    </source>
</evidence>
<accession>A0A7Y0KB55</accession>
<organism evidence="9 10">
    <name type="scientific">Niallia alba</name>
    <dbReference type="NCBI Taxonomy" id="2729105"/>
    <lineage>
        <taxon>Bacteria</taxon>
        <taxon>Bacillati</taxon>
        <taxon>Bacillota</taxon>
        <taxon>Bacilli</taxon>
        <taxon>Bacillales</taxon>
        <taxon>Bacillaceae</taxon>
        <taxon>Niallia</taxon>
    </lineage>
</organism>
<dbReference type="InterPro" id="IPR027417">
    <property type="entry name" value="P-loop_NTPase"/>
</dbReference>
<dbReference type="PROSITE" id="PS50893">
    <property type="entry name" value="ABC_TRANSPORTER_2"/>
    <property type="match status" value="1"/>
</dbReference>
<keyword evidence="4" id="KW-1003">Cell membrane</keyword>
<keyword evidence="7" id="KW-0472">Membrane</keyword>
<protein>
    <submittedName>
        <fullName evidence="9">ABC transporter ATP-binding protein</fullName>
    </submittedName>
</protein>
<dbReference type="RefSeq" id="WP_169189123.1">
    <property type="nucleotide sequence ID" value="NZ_JABBPK010000001.1"/>
</dbReference>
<dbReference type="NCBIfam" id="TIGR01727">
    <property type="entry name" value="oligo_HPY"/>
    <property type="match status" value="1"/>
</dbReference>
<dbReference type="FunFam" id="3.40.50.300:FF:000016">
    <property type="entry name" value="Oligopeptide ABC transporter ATP-binding component"/>
    <property type="match status" value="1"/>
</dbReference>
<dbReference type="PROSITE" id="PS00211">
    <property type="entry name" value="ABC_TRANSPORTER_1"/>
    <property type="match status" value="1"/>
</dbReference>
<dbReference type="CDD" id="cd03257">
    <property type="entry name" value="ABC_NikE_OppD_transporters"/>
    <property type="match status" value="1"/>
</dbReference>
<dbReference type="PANTHER" id="PTHR43297">
    <property type="entry name" value="OLIGOPEPTIDE TRANSPORT ATP-BINDING PROTEIN APPD"/>
    <property type="match status" value="1"/>
</dbReference>
<dbReference type="PANTHER" id="PTHR43297:SF2">
    <property type="entry name" value="DIPEPTIDE TRANSPORT ATP-BINDING PROTEIN DPPD"/>
    <property type="match status" value="1"/>
</dbReference>
<comment type="similarity">
    <text evidence="2">Belongs to the ABC transporter superfamily.</text>
</comment>
<dbReference type="GO" id="GO:0005886">
    <property type="term" value="C:plasma membrane"/>
    <property type="evidence" value="ECO:0007669"/>
    <property type="project" value="UniProtKB-SubCell"/>
</dbReference>
<keyword evidence="10" id="KW-1185">Reference proteome</keyword>
<dbReference type="InterPro" id="IPR013563">
    <property type="entry name" value="Oligopep_ABC_C"/>
</dbReference>
<dbReference type="InterPro" id="IPR017871">
    <property type="entry name" value="ABC_transporter-like_CS"/>
</dbReference>
<evidence type="ECO:0000256" key="3">
    <source>
        <dbReference type="ARBA" id="ARBA00022448"/>
    </source>
</evidence>
<proteinExistence type="inferred from homology"/>
<dbReference type="InterPro" id="IPR003593">
    <property type="entry name" value="AAA+_ATPase"/>
</dbReference>
<evidence type="ECO:0000256" key="7">
    <source>
        <dbReference type="ARBA" id="ARBA00023136"/>
    </source>
</evidence>
<dbReference type="GO" id="GO:0016887">
    <property type="term" value="F:ATP hydrolysis activity"/>
    <property type="evidence" value="ECO:0007669"/>
    <property type="project" value="InterPro"/>
</dbReference>
<dbReference type="InterPro" id="IPR003439">
    <property type="entry name" value="ABC_transporter-like_ATP-bd"/>
</dbReference>
<evidence type="ECO:0000256" key="6">
    <source>
        <dbReference type="ARBA" id="ARBA00022840"/>
    </source>
</evidence>
<feature type="domain" description="ABC transporter" evidence="8">
    <location>
        <begin position="6"/>
        <end position="257"/>
    </location>
</feature>
<evidence type="ECO:0000256" key="2">
    <source>
        <dbReference type="ARBA" id="ARBA00005417"/>
    </source>
</evidence>
<dbReference type="Proteomes" id="UP000588491">
    <property type="component" value="Unassembled WGS sequence"/>
</dbReference>
<dbReference type="GO" id="GO:0005524">
    <property type="term" value="F:ATP binding"/>
    <property type="evidence" value="ECO:0007669"/>
    <property type="project" value="UniProtKB-KW"/>
</dbReference>
<evidence type="ECO:0000313" key="10">
    <source>
        <dbReference type="Proteomes" id="UP000588491"/>
    </source>
</evidence>
<sequence>MEKKLLSVKDLRTNFRTADGELSAVRGISFDLDKGETLCIVGESGCGKSITSLSLMGLLPSNGYISKESSINLNGTDLSKLPKERLRSIRGRDISMIFQEPMTALNPVLTIGYQLREPLMLHQHLSKQKAHAKGIELLTQVGIPYPEKRMKQYPHELSGGMRQRVMIAIALSCRPQLLIADEPTTALDVTIQAQILDLMDDLKNQLGMGVIMVTHDMGVVAEIADRVMVMYAGEKVEEGDVESIFTNPQHPYTRGLLNSVPDIDDPSFELEAIPGSLPNLNEEISGCRFHPRCPFATDRCKADSPKEYELHSAHRVKCWLQEEVEIHADDRETIPS</sequence>
<keyword evidence="5" id="KW-0547">Nucleotide-binding</keyword>
<dbReference type="EMBL" id="JABBPK010000001">
    <property type="protein sequence ID" value="NMO79229.1"/>
    <property type="molecule type" value="Genomic_DNA"/>
</dbReference>
<comment type="subcellular location">
    <subcellularLocation>
        <location evidence="1">Cell membrane</location>
        <topology evidence="1">Peripheral membrane protein</topology>
    </subcellularLocation>
</comment>
<evidence type="ECO:0000259" key="8">
    <source>
        <dbReference type="PROSITE" id="PS50893"/>
    </source>
</evidence>
<name>A0A7Y0KB55_9BACI</name>
<evidence type="ECO:0000256" key="1">
    <source>
        <dbReference type="ARBA" id="ARBA00004202"/>
    </source>
</evidence>
<evidence type="ECO:0000256" key="5">
    <source>
        <dbReference type="ARBA" id="ARBA00022741"/>
    </source>
</evidence>
<dbReference type="GO" id="GO:0015833">
    <property type="term" value="P:peptide transport"/>
    <property type="evidence" value="ECO:0007669"/>
    <property type="project" value="InterPro"/>
</dbReference>
<dbReference type="InterPro" id="IPR050388">
    <property type="entry name" value="ABC_Ni/Peptide_Import"/>
</dbReference>